<keyword evidence="2" id="KW-1185">Reference proteome</keyword>
<organism evidence="1 2">
    <name type="scientific">Streptomyces pluripotens</name>
    <dbReference type="NCBI Taxonomy" id="1355015"/>
    <lineage>
        <taxon>Bacteria</taxon>
        <taxon>Bacillati</taxon>
        <taxon>Actinomycetota</taxon>
        <taxon>Actinomycetes</taxon>
        <taxon>Kitasatosporales</taxon>
        <taxon>Streptomycetaceae</taxon>
        <taxon>Streptomyces</taxon>
    </lineage>
</organism>
<evidence type="ECO:0000313" key="1">
    <source>
        <dbReference type="EMBL" id="ASN27001.1"/>
    </source>
</evidence>
<dbReference type="EMBL" id="CP022433">
    <property type="protein sequence ID" value="ASN27001.1"/>
    <property type="molecule type" value="Genomic_DNA"/>
</dbReference>
<dbReference type="OrthoDB" id="4544822at2"/>
<protein>
    <recommendedName>
        <fullName evidence="3">Helicase ATP-binding domain-containing protein</fullName>
    </recommendedName>
</protein>
<dbReference type="STRING" id="1355015.LK06_025460"/>
<accession>A0A221P418</accession>
<dbReference type="Proteomes" id="UP000031501">
    <property type="component" value="Chromosome"/>
</dbReference>
<dbReference type="KEGG" id="splu:LK06_025460"/>
<name>A0A221P418_9ACTN</name>
<dbReference type="SUPFAM" id="SSF52540">
    <property type="entry name" value="P-loop containing nucleoside triphosphate hydrolases"/>
    <property type="match status" value="1"/>
</dbReference>
<proteinExistence type="predicted"/>
<dbReference type="InterPro" id="IPR027417">
    <property type="entry name" value="P-loop_NTPase"/>
</dbReference>
<reference evidence="1 2" key="1">
    <citation type="submission" date="2017-07" db="EMBL/GenBank/DDBJ databases">
        <title>Genome sequence of Streptomyces pluripotens MUSC 137T.</title>
        <authorList>
            <person name="Ser H.-L."/>
            <person name="Lee L.-H."/>
        </authorList>
    </citation>
    <scope>NUCLEOTIDE SEQUENCE [LARGE SCALE GENOMIC DNA]</scope>
    <source>
        <strain evidence="1 2">MUSC 137</strain>
    </source>
</reference>
<evidence type="ECO:0008006" key="3">
    <source>
        <dbReference type="Google" id="ProtNLM"/>
    </source>
</evidence>
<gene>
    <name evidence="1" type="ORF">LK07_26620</name>
</gene>
<dbReference type="AlphaFoldDB" id="A0A221P418"/>
<evidence type="ECO:0000313" key="2">
    <source>
        <dbReference type="Proteomes" id="UP000031501"/>
    </source>
</evidence>
<sequence>MGVTKKLSKGVGSASAALALAAHYFPEKDDEGRLVASFRHASFFFTGHLDLWDQWREMPLADKQRIAGVIHYGRQDFASSGVFTRFVRGCLAEQSPDGGIPFEAVGDPGSAVSARPRVGGDLLAHVDRMLERLSKSYGRRRAHPPAGPGTWLTAKRYASGKGEIVGRAVIAATGTFTSGKDLDDLPEVHTLPYEPDLKIATPDLLEHAREVDRVRYEEHGKEGYLFDVLSKLFDELHTTDDISVGDALMLLAGPIEIFNAPTGTGKSVLVRVAASWLAVNGYAITLVLPTVEATLSAAWEIKEDLRALGSTKTCAPLMSPSRLHDRAMKLVSRIEGPLIGQDDETLWRIDTLSYGCALKHATTSTHPYPPGSESCRYLGPIPPMTGSRSCSWMQTCGKYEQQRQACEAAVVVTNHHNFMAGRFHIGVMLDGRKAGDLSVAEFAFRRSHAVLIDEVDQFQSVAVDMCSSDLVLDSRQRKSVPLRDLDDDQRIMSSEAIKELCPTISHARYLAEFLLAALCTDELHLRYYEGRDEAKDTHGSNSSMWHLSGSRDRRLITLLFPEEDVTDAQEIPAELFDKLNALHPVHPESSEDALPPGRIHDISLEPHLKEVREVLGNLLASRGEDLLTQARSAMDKILKDAVPNGYDRGEAIELLIIRVWLAELDMTLERLRGKTAQFKAAGLPSAQKLGEKLETGVASGILPYGMLGKGVFGYRVTGLDDPEKSAELTSQSISGDPHTYTAQLGGIVSLVLAGVERPVMGLSATAYFPQAVREHVHGHVKWWMTDADPESISAMQAPLKDALNRDIQISGLPQHLKSKALNALGEKLYTDRIHPELADLLENDPDRAHVAVVVNSYEHCRHIAAGIYASGDYRDGLCVAVPPDKYRRDRLREAIKLPPGVIELTPEEFTTFPKRGKILVVPMARIARGLNIVIGRRSAITSVYLCTRPLALLTDPPEMYASINAAGINAVTPASDPLEVLHKAREAAWSRLRLIMRSAPGFVSAHKTLQEEIVAGMIVDMIQLAGRARRGGTDMTLHLVDYAFHNDSWKSDLKNILRRMHEKWTPDVRRRMDAIYREALAAFLAYAGINSGESEGH</sequence>